<protein>
    <submittedName>
        <fullName evidence="2">Uncharacterized protein</fullName>
    </submittedName>
</protein>
<dbReference type="Pfam" id="PF17074">
    <property type="entry name" value="Darcynin"/>
    <property type="match status" value="1"/>
</dbReference>
<dbReference type="Proteomes" id="UP000598971">
    <property type="component" value="Unassembled WGS sequence"/>
</dbReference>
<dbReference type="AlphaFoldDB" id="A0A8J8FCI5"/>
<gene>
    <name evidence="2" type="ORF">GD597_08680</name>
</gene>
<accession>A0A8J8FCI5</accession>
<dbReference type="EMBL" id="WHPF01000005">
    <property type="protein sequence ID" value="NNV55530.1"/>
    <property type="molecule type" value="Genomic_DNA"/>
</dbReference>
<proteinExistence type="inferred from homology"/>
<name>A0A8J8FCI5_9BACT</name>
<keyword evidence="3" id="KW-1185">Reference proteome</keyword>
<evidence type="ECO:0000256" key="1">
    <source>
        <dbReference type="ARBA" id="ARBA00006869"/>
    </source>
</evidence>
<dbReference type="InterPro" id="IPR031409">
    <property type="entry name" value="Darcynin"/>
</dbReference>
<dbReference type="RefSeq" id="WP_171607452.1">
    <property type="nucleotide sequence ID" value="NZ_WHPF01000005.1"/>
</dbReference>
<reference evidence="2" key="1">
    <citation type="submission" date="2019-10" db="EMBL/GenBank/DDBJ databases">
        <title>Draft genome sequence of Panacibacter sp. KCS-6.</title>
        <authorList>
            <person name="Yim K.J."/>
        </authorList>
    </citation>
    <scope>NUCLEOTIDE SEQUENCE</scope>
    <source>
        <strain evidence="2">KCS-6</strain>
    </source>
</reference>
<sequence>MKYQVLLLLKATPKWQALSKAYREKTFTDVVYPLFQSFSATLNIQVFSSEAFHATISDVLNIETDNIQAYYQFLQDLKGSRIISEEYFEIHDIIVGIENGFRKFNEEARLNKALVLN</sequence>
<evidence type="ECO:0000313" key="2">
    <source>
        <dbReference type="EMBL" id="NNV55530.1"/>
    </source>
</evidence>
<organism evidence="2 3">
    <name type="scientific">Limnovirga soli</name>
    <dbReference type="NCBI Taxonomy" id="2656915"/>
    <lineage>
        <taxon>Bacteria</taxon>
        <taxon>Pseudomonadati</taxon>
        <taxon>Bacteroidota</taxon>
        <taxon>Chitinophagia</taxon>
        <taxon>Chitinophagales</taxon>
        <taxon>Chitinophagaceae</taxon>
        <taxon>Limnovirga</taxon>
    </lineage>
</organism>
<evidence type="ECO:0000313" key="3">
    <source>
        <dbReference type="Proteomes" id="UP000598971"/>
    </source>
</evidence>
<comment type="caution">
    <text evidence="2">The sequence shown here is derived from an EMBL/GenBank/DDBJ whole genome shotgun (WGS) entry which is preliminary data.</text>
</comment>
<comment type="similarity">
    <text evidence="1">Belongs to the darcynin family.</text>
</comment>